<dbReference type="EMBL" id="CP122537">
    <property type="protein sequence ID" value="WGH79753.1"/>
    <property type="molecule type" value="Genomic_DNA"/>
</dbReference>
<organism evidence="1 2">
    <name type="scientific">Jannaschia ovalis</name>
    <dbReference type="NCBI Taxonomy" id="3038773"/>
    <lineage>
        <taxon>Bacteria</taxon>
        <taxon>Pseudomonadati</taxon>
        <taxon>Pseudomonadota</taxon>
        <taxon>Alphaproteobacteria</taxon>
        <taxon>Rhodobacterales</taxon>
        <taxon>Roseobacteraceae</taxon>
        <taxon>Jannaschia</taxon>
    </lineage>
</organism>
<protein>
    <submittedName>
        <fullName evidence="1">Uncharacterized protein</fullName>
    </submittedName>
</protein>
<accession>A0ABY8LI19</accession>
<sequence>MDWVVLTAALVGLGLAVMGVVSKGVQSQAQAVETQITSQGIPTTFAEFALMRPFSYTPHDQALFDMFHSDLSTLSDEELDQMNAYQNWLFSDALRDAEERGLVLDESDLQPSEDLFGSLDTIYHERGRVRDAEDQSYDAAVVSGASDALGGGHYVDPSLFGQTLTLN</sequence>
<gene>
    <name evidence="1" type="ORF">P8627_05690</name>
</gene>
<dbReference type="Proteomes" id="UP001243420">
    <property type="component" value="Chromosome"/>
</dbReference>
<reference evidence="1 2" key="1">
    <citation type="submission" date="2023-04" db="EMBL/GenBank/DDBJ databases">
        <title>Jannaschia ovalis sp. nov., a marine bacterium isolated from sea tidal flat.</title>
        <authorList>
            <person name="Kwon D.Y."/>
            <person name="Kim J.-J."/>
        </authorList>
    </citation>
    <scope>NUCLEOTIDE SEQUENCE [LARGE SCALE GENOMIC DNA]</scope>
    <source>
        <strain evidence="1 2">GRR-S6-38</strain>
    </source>
</reference>
<evidence type="ECO:0000313" key="2">
    <source>
        <dbReference type="Proteomes" id="UP001243420"/>
    </source>
</evidence>
<dbReference type="RefSeq" id="WP_279966690.1">
    <property type="nucleotide sequence ID" value="NZ_CP122537.1"/>
</dbReference>
<keyword evidence="2" id="KW-1185">Reference proteome</keyword>
<evidence type="ECO:0000313" key="1">
    <source>
        <dbReference type="EMBL" id="WGH79753.1"/>
    </source>
</evidence>
<name>A0ABY8LI19_9RHOB</name>
<proteinExistence type="predicted"/>